<dbReference type="RefSeq" id="WP_353542274.1">
    <property type="nucleotide sequence ID" value="NZ_BAABRN010000021.1"/>
</dbReference>
<dbReference type="PROSITE" id="PS51257">
    <property type="entry name" value="PROKAR_LIPOPROTEIN"/>
    <property type="match status" value="1"/>
</dbReference>
<reference evidence="1 2" key="1">
    <citation type="submission" date="2024-02" db="EMBL/GenBank/DDBJ databases">
        <title>Deinococcus xinjiangensis NBRC 107630.</title>
        <authorList>
            <person name="Ichikawa N."/>
            <person name="Katano-Makiyama Y."/>
            <person name="Hidaka K."/>
        </authorList>
    </citation>
    <scope>NUCLEOTIDE SEQUENCE [LARGE SCALE GENOMIC DNA]</scope>
    <source>
        <strain evidence="1 2">NBRC 107630</strain>
    </source>
</reference>
<keyword evidence="2" id="KW-1185">Reference proteome</keyword>
<organism evidence="1 2">
    <name type="scientific">Deinococcus xinjiangensis</name>
    <dbReference type="NCBI Taxonomy" id="457454"/>
    <lineage>
        <taxon>Bacteria</taxon>
        <taxon>Thermotogati</taxon>
        <taxon>Deinococcota</taxon>
        <taxon>Deinococci</taxon>
        <taxon>Deinococcales</taxon>
        <taxon>Deinococcaceae</taxon>
        <taxon>Deinococcus</taxon>
    </lineage>
</organism>
<dbReference type="Proteomes" id="UP001458946">
    <property type="component" value="Unassembled WGS sequence"/>
</dbReference>
<comment type="caution">
    <text evidence="1">The sequence shown here is derived from an EMBL/GenBank/DDBJ whole genome shotgun (WGS) entry which is preliminary data.</text>
</comment>
<gene>
    <name evidence="1" type="ORF">Dxin01_02046</name>
</gene>
<evidence type="ECO:0000313" key="2">
    <source>
        <dbReference type="Proteomes" id="UP001458946"/>
    </source>
</evidence>
<protein>
    <submittedName>
        <fullName evidence="1">Uncharacterized protein</fullName>
    </submittedName>
</protein>
<sequence length="100" mass="11185">MQTLVKPTHWARSLKWLGVGLGLMTLLTSCPPSPRPPEPPQTCMIKPQGWANIEKPEYSVARVWDELALESIRNVLPQPTAHARNLFHRSAPLAALLPRC</sequence>
<dbReference type="EMBL" id="BAABRN010000021">
    <property type="protein sequence ID" value="GAA5502302.1"/>
    <property type="molecule type" value="Genomic_DNA"/>
</dbReference>
<accession>A0ABP9VAL1</accession>
<name>A0ABP9VAL1_9DEIO</name>
<proteinExistence type="predicted"/>
<evidence type="ECO:0000313" key="1">
    <source>
        <dbReference type="EMBL" id="GAA5502302.1"/>
    </source>
</evidence>